<evidence type="ECO:0000313" key="2">
    <source>
        <dbReference type="EMBL" id="KAB0476617.1"/>
    </source>
</evidence>
<keyword evidence="1" id="KW-0812">Transmembrane</keyword>
<dbReference type="RefSeq" id="WP_137408509.1">
    <property type="nucleotide sequence ID" value="NZ_AP025465.1"/>
</dbReference>
<name>A0A7V7TF86_9VIBR</name>
<proteinExistence type="predicted"/>
<dbReference type="Proteomes" id="UP000423756">
    <property type="component" value="Unassembled WGS sequence"/>
</dbReference>
<sequence length="61" mass="7396">MNEWRRDKNKCEWRAKNQKQIRGTGKQVTKNTNCDSRNWYIADSNLGMLFVFLISFTRFYS</sequence>
<reference evidence="2 3" key="1">
    <citation type="submission" date="2019-09" db="EMBL/GenBank/DDBJ databases">
        <title>Draft genome sequences of 48 bacterial type strains from the CCUG.</title>
        <authorList>
            <person name="Tunovic T."/>
            <person name="Pineiro-Iglesias B."/>
            <person name="Unosson C."/>
            <person name="Inganas E."/>
            <person name="Ohlen M."/>
            <person name="Cardew S."/>
            <person name="Jensie-Markopoulos S."/>
            <person name="Salva-Serra F."/>
            <person name="Jaen-Luchoro D."/>
            <person name="Karlsson R."/>
            <person name="Svensson-Stadler L."/>
            <person name="Chun J."/>
            <person name="Moore E."/>
        </authorList>
    </citation>
    <scope>NUCLEOTIDE SEQUENCE [LARGE SCALE GENOMIC DNA]</scope>
    <source>
        <strain evidence="2 3">CCUG 48643</strain>
    </source>
</reference>
<dbReference type="EMBL" id="VZPX01000045">
    <property type="protein sequence ID" value="KAB0476617.1"/>
    <property type="molecule type" value="Genomic_DNA"/>
</dbReference>
<evidence type="ECO:0000256" key="1">
    <source>
        <dbReference type="SAM" id="Phobius"/>
    </source>
</evidence>
<accession>A0A7V7TF86</accession>
<gene>
    <name evidence="2" type="ORF">F7Q91_18415</name>
</gene>
<dbReference type="GeneID" id="77340350"/>
<keyword evidence="1" id="KW-1133">Transmembrane helix</keyword>
<dbReference type="AlphaFoldDB" id="A0A7V7TF86"/>
<protein>
    <submittedName>
        <fullName evidence="2">Uncharacterized protein</fullName>
    </submittedName>
</protein>
<organism evidence="2 3">
    <name type="scientific">Vibrio chagasii</name>
    <dbReference type="NCBI Taxonomy" id="170679"/>
    <lineage>
        <taxon>Bacteria</taxon>
        <taxon>Pseudomonadati</taxon>
        <taxon>Pseudomonadota</taxon>
        <taxon>Gammaproteobacteria</taxon>
        <taxon>Vibrionales</taxon>
        <taxon>Vibrionaceae</taxon>
        <taxon>Vibrio</taxon>
    </lineage>
</organism>
<keyword evidence="1" id="KW-0472">Membrane</keyword>
<feature type="transmembrane region" description="Helical" evidence="1">
    <location>
        <begin position="39"/>
        <end position="60"/>
    </location>
</feature>
<comment type="caution">
    <text evidence="2">The sequence shown here is derived from an EMBL/GenBank/DDBJ whole genome shotgun (WGS) entry which is preliminary data.</text>
</comment>
<evidence type="ECO:0000313" key="3">
    <source>
        <dbReference type="Proteomes" id="UP000423756"/>
    </source>
</evidence>